<protein>
    <recommendedName>
        <fullName evidence="6">Prenyltransferase and squalene oxidase repeat-containing protein</fullName>
    </recommendedName>
</protein>
<evidence type="ECO:0000313" key="4">
    <source>
        <dbReference type="EMBL" id="SSA33617.1"/>
    </source>
</evidence>
<feature type="region of interest" description="Disordered" evidence="1">
    <location>
        <begin position="368"/>
        <end position="408"/>
    </location>
</feature>
<keyword evidence="2" id="KW-0472">Membrane</keyword>
<evidence type="ECO:0000256" key="2">
    <source>
        <dbReference type="SAM" id="Phobius"/>
    </source>
</evidence>
<feature type="chain" id="PRO_5015904584" description="Prenyltransferase and squalene oxidase repeat-containing protein" evidence="3">
    <location>
        <begin position="33"/>
        <end position="441"/>
    </location>
</feature>
<keyword evidence="3" id="KW-0732">Signal</keyword>
<reference evidence="5" key="1">
    <citation type="submission" date="2016-10" db="EMBL/GenBank/DDBJ databases">
        <authorList>
            <person name="Varghese N."/>
            <person name="Submissions S."/>
        </authorList>
    </citation>
    <scope>NUCLEOTIDE SEQUENCE [LARGE SCALE GENOMIC DNA]</scope>
    <source>
        <strain evidence="5">DSM 22951</strain>
    </source>
</reference>
<proteinExistence type="predicted"/>
<dbReference type="EMBL" id="UESZ01000001">
    <property type="protein sequence ID" value="SSA33617.1"/>
    <property type="molecule type" value="Genomic_DNA"/>
</dbReference>
<keyword evidence="5" id="KW-1185">Reference proteome</keyword>
<keyword evidence="2" id="KW-0812">Transmembrane</keyword>
<organism evidence="4 5">
    <name type="scientific">Branchiibius hedensis</name>
    <dbReference type="NCBI Taxonomy" id="672460"/>
    <lineage>
        <taxon>Bacteria</taxon>
        <taxon>Bacillati</taxon>
        <taxon>Actinomycetota</taxon>
        <taxon>Actinomycetes</taxon>
        <taxon>Micrococcales</taxon>
        <taxon>Dermacoccaceae</taxon>
        <taxon>Branchiibius</taxon>
    </lineage>
</organism>
<sequence>MHPTTAARRAGMFAIPAGVLAVTLAFGPPASAADSTEPGHPASRYLALRIADGGGRLLYDPYQGQQYDNLGGTADAMMGMIANGTSMIAVKQARDYLQKNVANYIGSGTELYAGATAKLLLAVDSSTSRVDPTPSVRNFGGVDLVARLQSLQTESGRFSDQSSYPDGDYSNGITQSLGILALSKVGIKAPTTVAYLLKQQCSDGGFDLTLDDPKGCTSDPDTTGYAVQALVAAGSDRAAVTRATNYLAAAQKSSGAVGNGQTGVANSTALAAMAFSVAGDTARWSKARSYLFSLQYPCSTPPKLRGAIAANAQIRASKIAEGAKAKPDQSDDVATGQALVAMAGANYITLDANLAVGAIPADECAATPPATSVTPPPSSSAASSTSAVSSSSAVTGPPVVTDGPETGAPGAEGVAIVLLGAVAVGAGGLSVARRGRGRHTR</sequence>
<evidence type="ECO:0000256" key="1">
    <source>
        <dbReference type="SAM" id="MobiDB-lite"/>
    </source>
</evidence>
<dbReference type="Gene3D" id="1.50.10.20">
    <property type="match status" value="1"/>
</dbReference>
<keyword evidence="2" id="KW-1133">Transmembrane helix</keyword>
<evidence type="ECO:0008006" key="6">
    <source>
        <dbReference type="Google" id="ProtNLM"/>
    </source>
</evidence>
<feature type="compositionally biased region" description="Low complexity" evidence="1">
    <location>
        <begin position="368"/>
        <end position="401"/>
    </location>
</feature>
<dbReference type="OrthoDB" id="4842970at2"/>
<dbReference type="Proteomes" id="UP000250028">
    <property type="component" value="Unassembled WGS sequence"/>
</dbReference>
<dbReference type="CDD" id="cd00688">
    <property type="entry name" value="ISOPREN_C2_like"/>
    <property type="match status" value="1"/>
</dbReference>
<dbReference type="SUPFAM" id="SSF48239">
    <property type="entry name" value="Terpenoid cyclases/Protein prenyltransferases"/>
    <property type="match status" value="1"/>
</dbReference>
<evidence type="ECO:0000256" key="3">
    <source>
        <dbReference type="SAM" id="SignalP"/>
    </source>
</evidence>
<feature type="transmembrane region" description="Helical" evidence="2">
    <location>
        <begin position="413"/>
        <end position="432"/>
    </location>
</feature>
<gene>
    <name evidence="4" type="ORF">SAMN04489750_0902</name>
</gene>
<dbReference type="RefSeq" id="WP_109684295.1">
    <property type="nucleotide sequence ID" value="NZ_QGDN01000001.1"/>
</dbReference>
<dbReference type="AlphaFoldDB" id="A0A2Y8ZUS2"/>
<feature type="signal peptide" evidence="3">
    <location>
        <begin position="1"/>
        <end position="32"/>
    </location>
</feature>
<accession>A0A2Y8ZUS2</accession>
<name>A0A2Y8ZUS2_9MICO</name>
<dbReference type="InterPro" id="IPR008930">
    <property type="entry name" value="Terpenoid_cyclase/PrenylTrfase"/>
</dbReference>
<evidence type="ECO:0000313" key="5">
    <source>
        <dbReference type="Proteomes" id="UP000250028"/>
    </source>
</evidence>